<evidence type="ECO:0000313" key="2">
    <source>
        <dbReference type="Proteomes" id="UP000499080"/>
    </source>
</evidence>
<comment type="caution">
    <text evidence="1">The sequence shown here is derived from an EMBL/GenBank/DDBJ whole genome shotgun (WGS) entry which is preliminary data.</text>
</comment>
<reference evidence="1 2" key="1">
    <citation type="journal article" date="2019" name="Sci. Rep.">
        <title>Orb-weaving spider Araneus ventricosus genome elucidates the spidroin gene catalogue.</title>
        <authorList>
            <person name="Kono N."/>
            <person name="Nakamura H."/>
            <person name="Ohtoshi R."/>
            <person name="Moran D.A.P."/>
            <person name="Shinohara A."/>
            <person name="Yoshida Y."/>
            <person name="Fujiwara M."/>
            <person name="Mori M."/>
            <person name="Tomita M."/>
            <person name="Arakawa K."/>
        </authorList>
    </citation>
    <scope>NUCLEOTIDE SEQUENCE [LARGE SCALE GENOMIC DNA]</scope>
</reference>
<dbReference type="Proteomes" id="UP000499080">
    <property type="component" value="Unassembled WGS sequence"/>
</dbReference>
<keyword evidence="2" id="KW-1185">Reference proteome</keyword>
<evidence type="ECO:0000313" key="1">
    <source>
        <dbReference type="EMBL" id="GBN54924.1"/>
    </source>
</evidence>
<protein>
    <submittedName>
        <fullName evidence="1">Uncharacterized protein</fullName>
    </submittedName>
</protein>
<gene>
    <name evidence="1" type="ORF">AVEN_69719_1</name>
</gene>
<dbReference type="AlphaFoldDB" id="A0A4Y2PUQ7"/>
<organism evidence="1 2">
    <name type="scientific">Araneus ventricosus</name>
    <name type="common">Orbweaver spider</name>
    <name type="synonym">Epeira ventricosa</name>
    <dbReference type="NCBI Taxonomy" id="182803"/>
    <lineage>
        <taxon>Eukaryota</taxon>
        <taxon>Metazoa</taxon>
        <taxon>Ecdysozoa</taxon>
        <taxon>Arthropoda</taxon>
        <taxon>Chelicerata</taxon>
        <taxon>Arachnida</taxon>
        <taxon>Araneae</taxon>
        <taxon>Araneomorphae</taxon>
        <taxon>Entelegynae</taxon>
        <taxon>Araneoidea</taxon>
        <taxon>Araneidae</taxon>
        <taxon>Araneus</taxon>
    </lineage>
</organism>
<sequence>MHSALPDKLSETHSYQMVPRKRCAVQLQYKMPRTACSCVRYFLDPLILRDFDLTSICEMSARCKGLHSPNGQNFEYLKDKCLLREHATSSSNKMPLTMKKIFSDPILCGFPDFNLLCVRCLPMPQGFAYRSSDNLGD</sequence>
<accession>A0A4Y2PUQ7</accession>
<name>A0A4Y2PUQ7_ARAVE</name>
<dbReference type="EMBL" id="BGPR01012178">
    <property type="protein sequence ID" value="GBN54924.1"/>
    <property type="molecule type" value="Genomic_DNA"/>
</dbReference>
<proteinExistence type="predicted"/>